<evidence type="ECO:0000313" key="2">
    <source>
        <dbReference type="EMBL" id="SBR53889.1"/>
    </source>
</evidence>
<name>A0A1A8MC28_9TELE</name>
<evidence type="ECO:0000256" key="1">
    <source>
        <dbReference type="SAM" id="MobiDB-lite"/>
    </source>
</evidence>
<reference evidence="2" key="2">
    <citation type="submission" date="2016-06" db="EMBL/GenBank/DDBJ databases">
        <title>The genome of a short-lived fish provides insights into sex chromosome evolution and the genetic control of aging.</title>
        <authorList>
            <person name="Reichwald K."/>
            <person name="Felder M."/>
            <person name="Petzold A."/>
            <person name="Koch P."/>
            <person name="Groth M."/>
            <person name="Platzer M."/>
        </authorList>
    </citation>
    <scope>NUCLEOTIDE SEQUENCE</scope>
    <source>
        <tissue evidence="2">Brain</tissue>
    </source>
</reference>
<dbReference type="EMBL" id="HAEF01012730">
    <property type="protein sequence ID" value="SBR53889.1"/>
    <property type="molecule type" value="Transcribed_RNA"/>
</dbReference>
<proteinExistence type="predicted"/>
<gene>
    <name evidence="2" type="primary">Nfu_g_1_024728</name>
</gene>
<sequence>MFSLLPTFRGPSLTSVSVCLSPRPFWSQPNSRWLSNISFSFIHLGRGDSRSKSSSLQQPPPVGPQGIIPFSVSRVGPEGLQPTKRARNTSLRRRPGSIHTNCPSQLRRNNLEDLKERLLVTFYSHRGEQPSVRHHSMVCRVLNGRQESTAEGHQHSPEDHWLLSVQPGGHCKLSVPQQSEQYHQGPISPQQSRLSTITIRSTVQVT</sequence>
<accession>A0A1A8MC28</accession>
<feature type="non-terminal residue" evidence="2">
    <location>
        <position position="206"/>
    </location>
</feature>
<feature type="compositionally biased region" description="Basic residues" evidence="1">
    <location>
        <begin position="84"/>
        <end position="96"/>
    </location>
</feature>
<organism evidence="2">
    <name type="scientific">Nothobranchius pienaari</name>
    <dbReference type="NCBI Taxonomy" id="704102"/>
    <lineage>
        <taxon>Eukaryota</taxon>
        <taxon>Metazoa</taxon>
        <taxon>Chordata</taxon>
        <taxon>Craniata</taxon>
        <taxon>Vertebrata</taxon>
        <taxon>Euteleostomi</taxon>
        <taxon>Actinopterygii</taxon>
        <taxon>Neopterygii</taxon>
        <taxon>Teleostei</taxon>
        <taxon>Neoteleostei</taxon>
        <taxon>Acanthomorphata</taxon>
        <taxon>Ovalentaria</taxon>
        <taxon>Atherinomorphae</taxon>
        <taxon>Cyprinodontiformes</taxon>
        <taxon>Nothobranchiidae</taxon>
        <taxon>Nothobranchius</taxon>
    </lineage>
</organism>
<dbReference type="AlphaFoldDB" id="A0A1A8MC28"/>
<protein>
    <submittedName>
        <fullName evidence="2">Uncharacterized protein</fullName>
    </submittedName>
</protein>
<reference evidence="2" key="1">
    <citation type="submission" date="2016-05" db="EMBL/GenBank/DDBJ databases">
        <authorList>
            <person name="Lavstsen T."/>
            <person name="Jespersen J.S."/>
        </authorList>
    </citation>
    <scope>NUCLEOTIDE SEQUENCE</scope>
    <source>
        <tissue evidence="2">Brain</tissue>
    </source>
</reference>
<feature type="region of interest" description="Disordered" evidence="1">
    <location>
        <begin position="72"/>
        <end position="103"/>
    </location>
</feature>